<dbReference type="AlphaFoldDB" id="A0A0U3I6D3"/>
<protein>
    <submittedName>
        <fullName evidence="1">Uncharacterized protein</fullName>
    </submittedName>
</protein>
<accession>A0A0U3I6D3</accession>
<dbReference type="EMBL" id="KT944070">
    <property type="protein sequence ID" value="ALU64592.1"/>
    <property type="molecule type" value="Genomic_DNA"/>
</dbReference>
<organism evidence="1">
    <name type="scientific">Rhizobium leguminosarum bv. viciae</name>
    <dbReference type="NCBI Taxonomy" id="387"/>
    <lineage>
        <taxon>Bacteria</taxon>
        <taxon>Pseudomonadati</taxon>
        <taxon>Pseudomonadota</taxon>
        <taxon>Alphaproteobacteria</taxon>
        <taxon>Hyphomicrobiales</taxon>
        <taxon>Rhizobiaceae</taxon>
        <taxon>Rhizobium/Agrobacterium group</taxon>
        <taxon>Rhizobium</taxon>
    </lineage>
</organism>
<proteinExistence type="predicted"/>
<reference evidence="1" key="1">
    <citation type="submission" date="2015-10" db="EMBL/GenBank/DDBJ databases">
        <title>Comparative analysis of sym-gene organization in Rhizobium leguminosarum bv. viciae strains, isolated from different host plants and demonstrating clear differences in symbiotic specificity.</title>
        <authorList>
            <person name="Chirak E.R."/>
            <person name="Kimeklis A.K."/>
            <person name="Andronov E.E."/>
        </authorList>
    </citation>
    <scope>NUCLEOTIDE SEQUENCE</scope>
    <source>
        <strain evidence="1">Vaf12</strain>
    </source>
</reference>
<sequence length="107" mass="11940">MSCPIDNVWVFAESRFDRGGLLRGNEDAAEDVLRVAVRIGVVLLEGDGKGAAVETLREDRSVFRRIRLLPLADDKSSGGRRYAVVDEHIEPVPKIGSDRRQDFLCFP</sequence>
<evidence type="ECO:0000313" key="1">
    <source>
        <dbReference type="EMBL" id="ALU64592.1"/>
    </source>
</evidence>
<name>A0A0U3I6D3_RHILV</name>